<accession>A0A084SUG9</accession>
<dbReference type="Proteomes" id="UP000028547">
    <property type="component" value="Unassembled WGS sequence"/>
</dbReference>
<gene>
    <name evidence="1" type="ORF">Q664_17485</name>
</gene>
<evidence type="ECO:0000313" key="2">
    <source>
        <dbReference type="Proteomes" id="UP000028547"/>
    </source>
</evidence>
<dbReference type="RefSeq" id="WP_043396010.1">
    <property type="nucleotide sequence ID" value="NZ_JPMI01000109.1"/>
</dbReference>
<reference evidence="1 2" key="1">
    <citation type="submission" date="2014-07" db="EMBL/GenBank/DDBJ databases">
        <title>Draft Genome Sequence of Gephyronic Acid Producer, Cystobacter violaceus Strain Cb vi76.</title>
        <authorList>
            <person name="Stevens D.C."/>
            <person name="Young J."/>
            <person name="Carmichael R."/>
            <person name="Tan J."/>
            <person name="Taylor R.E."/>
        </authorList>
    </citation>
    <scope>NUCLEOTIDE SEQUENCE [LARGE SCALE GENOMIC DNA]</scope>
    <source>
        <strain evidence="1 2">Cb vi76</strain>
    </source>
</reference>
<protein>
    <submittedName>
        <fullName evidence="1">Uncharacterized protein</fullName>
    </submittedName>
</protein>
<evidence type="ECO:0000313" key="1">
    <source>
        <dbReference type="EMBL" id="KFA92104.1"/>
    </source>
</evidence>
<dbReference type="AlphaFoldDB" id="A0A084SUG9"/>
<proteinExistence type="predicted"/>
<sequence>MRHLDTEALRALTTGEPETVAYFREHLAHPCEACMDFLAKTPGPGLLDGQVDALLLHLAPARQEAPRLDEVGYARVRRGLREPARPWSRVAAALAVAAGLAGLVVLTRAQVRPPSEVKGAWDGVKGVGTLALETSVVAREPDGHLRRMDPGGSASDQDVLVLRYHATEAGEALLFQRRADAEPELLGRFPLSAGTHELEGPQGLVGISLEGESGPLTLWLVGFPSAQVPPPEEVREALTHGDMGERPVLAITRFDLHVRGGTGQNPSPR</sequence>
<organism evidence="1 2">
    <name type="scientific">Archangium violaceum Cb vi76</name>
    <dbReference type="NCBI Taxonomy" id="1406225"/>
    <lineage>
        <taxon>Bacteria</taxon>
        <taxon>Pseudomonadati</taxon>
        <taxon>Myxococcota</taxon>
        <taxon>Myxococcia</taxon>
        <taxon>Myxococcales</taxon>
        <taxon>Cystobacterineae</taxon>
        <taxon>Archangiaceae</taxon>
        <taxon>Archangium</taxon>
    </lineage>
</organism>
<name>A0A084SUG9_9BACT</name>
<dbReference type="EMBL" id="JPMI01000109">
    <property type="protein sequence ID" value="KFA92104.1"/>
    <property type="molecule type" value="Genomic_DNA"/>
</dbReference>
<comment type="caution">
    <text evidence="1">The sequence shown here is derived from an EMBL/GenBank/DDBJ whole genome shotgun (WGS) entry which is preliminary data.</text>
</comment>